<gene>
    <name evidence="2" type="ORF">GCM10011282_29200</name>
</gene>
<reference evidence="3" key="1">
    <citation type="journal article" date="2019" name="Int. J. Syst. Evol. Microbiol.">
        <title>The Global Catalogue of Microorganisms (GCM) 10K type strain sequencing project: providing services to taxonomists for standard genome sequencing and annotation.</title>
        <authorList>
            <consortium name="The Broad Institute Genomics Platform"/>
            <consortium name="The Broad Institute Genome Sequencing Center for Infectious Disease"/>
            <person name="Wu L."/>
            <person name="Ma J."/>
        </authorList>
    </citation>
    <scope>NUCLEOTIDE SEQUENCE [LARGE SCALE GENOMIC DNA]</scope>
    <source>
        <strain evidence="3">KCTC 23916</strain>
    </source>
</reference>
<feature type="region of interest" description="Disordered" evidence="1">
    <location>
        <begin position="50"/>
        <end position="69"/>
    </location>
</feature>
<evidence type="ECO:0000313" key="2">
    <source>
        <dbReference type="EMBL" id="GGX21207.1"/>
    </source>
</evidence>
<comment type="caution">
    <text evidence="2">The sequence shown here is derived from an EMBL/GenBank/DDBJ whole genome shotgun (WGS) entry which is preliminary data.</text>
</comment>
<proteinExistence type="predicted"/>
<dbReference type="RefSeq" id="WP_189346900.1">
    <property type="nucleotide sequence ID" value="NZ_BMYT01000005.1"/>
</dbReference>
<name>A0ABQ2XKG7_9BURK</name>
<evidence type="ECO:0000313" key="3">
    <source>
        <dbReference type="Proteomes" id="UP000620127"/>
    </source>
</evidence>
<sequence>MTRIIIILLCALGIAYYTVQIYTLKDNISLTGSAPQSTATNTAANTAAAIKPATTPSKPPANEPAQATEQVKKMQFEFIMDSTDIKLIEGCRQLFLDSDKLQLQIDPKQSNKAILRAQRDFDSKDLEDTLAFRRKLRDTGCLQKDSDVFAIKVIQ</sequence>
<dbReference type="EMBL" id="BMYT01000005">
    <property type="protein sequence ID" value="GGX21207.1"/>
    <property type="molecule type" value="Genomic_DNA"/>
</dbReference>
<keyword evidence="3" id="KW-1185">Reference proteome</keyword>
<accession>A0ABQ2XKG7</accession>
<evidence type="ECO:0000256" key="1">
    <source>
        <dbReference type="SAM" id="MobiDB-lite"/>
    </source>
</evidence>
<dbReference type="Proteomes" id="UP000620127">
    <property type="component" value="Unassembled WGS sequence"/>
</dbReference>
<protein>
    <submittedName>
        <fullName evidence="2">Uncharacterized protein</fullName>
    </submittedName>
</protein>
<organism evidence="2 3">
    <name type="scientific">Undibacterium macrobrachii</name>
    <dbReference type="NCBI Taxonomy" id="1119058"/>
    <lineage>
        <taxon>Bacteria</taxon>
        <taxon>Pseudomonadati</taxon>
        <taxon>Pseudomonadota</taxon>
        <taxon>Betaproteobacteria</taxon>
        <taxon>Burkholderiales</taxon>
        <taxon>Oxalobacteraceae</taxon>
        <taxon>Undibacterium</taxon>
    </lineage>
</organism>